<dbReference type="PRINTS" id="PR00080">
    <property type="entry name" value="SDRFAMILY"/>
</dbReference>
<dbReference type="Pfam" id="PF00106">
    <property type="entry name" value="adh_short"/>
    <property type="match status" value="1"/>
</dbReference>
<comment type="similarity">
    <text evidence="1 3">Belongs to the short-chain dehydrogenases/reductases (SDR) family.</text>
</comment>
<feature type="domain" description="Ketoreductase" evidence="4">
    <location>
        <begin position="10"/>
        <end position="196"/>
    </location>
</feature>
<dbReference type="PROSITE" id="PS00061">
    <property type="entry name" value="ADH_SHORT"/>
    <property type="match status" value="1"/>
</dbReference>
<dbReference type="Proteomes" id="UP001596270">
    <property type="component" value="Unassembled WGS sequence"/>
</dbReference>
<evidence type="ECO:0000256" key="1">
    <source>
        <dbReference type="ARBA" id="ARBA00006484"/>
    </source>
</evidence>
<protein>
    <submittedName>
        <fullName evidence="5">SDR family NAD(P)-dependent oxidoreductase</fullName>
    </submittedName>
</protein>
<gene>
    <name evidence="5" type="ORF">ACFQND_11960</name>
</gene>
<reference evidence="6" key="1">
    <citation type="journal article" date="2019" name="Int. J. Syst. Evol. Microbiol.">
        <title>The Global Catalogue of Microorganisms (GCM) 10K type strain sequencing project: providing services to taxonomists for standard genome sequencing and annotation.</title>
        <authorList>
            <consortium name="The Broad Institute Genomics Platform"/>
            <consortium name="The Broad Institute Genome Sequencing Center for Infectious Disease"/>
            <person name="Wu L."/>
            <person name="Ma J."/>
        </authorList>
    </citation>
    <scope>NUCLEOTIDE SEQUENCE [LARGE SCALE GENOMIC DNA]</scope>
    <source>
        <strain evidence="6">CCUG 39402</strain>
    </source>
</reference>
<proteinExistence type="inferred from homology"/>
<dbReference type="InterPro" id="IPR020904">
    <property type="entry name" value="Sc_DH/Rdtase_CS"/>
</dbReference>
<dbReference type="InterPro" id="IPR002347">
    <property type="entry name" value="SDR_fam"/>
</dbReference>
<dbReference type="Gene3D" id="3.40.50.720">
    <property type="entry name" value="NAD(P)-binding Rossmann-like Domain"/>
    <property type="match status" value="1"/>
</dbReference>
<evidence type="ECO:0000256" key="3">
    <source>
        <dbReference type="RuleBase" id="RU000363"/>
    </source>
</evidence>
<dbReference type="RefSeq" id="WP_371438619.1">
    <property type="nucleotide sequence ID" value="NZ_JBHSRS010000018.1"/>
</dbReference>
<dbReference type="EMBL" id="JBHSRS010000018">
    <property type="protein sequence ID" value="MFC6281950.1"/>
    <property type="molecule type" value="Genomic_DNA"/>
</dbReference>
<evidence type="ECO:0000313" key="6">
    <source>
        <dbReference type="Proteomes" id="UP001596270"/>
    </source>
</evidence>
<name>A0ABW1TX98_9BURK</name>
<evidence type="ECO:0000256" key="2">
    <source>
        <dbReference type="ARBA" id="ARBA00023002"/>
    </source>
</evidence>
<dbReference type="PANTHER" id="PTHR45024:SF2">
    <property type="entry name" value="SCP2 DOMAIN-CONTAINING PROTEIN"/>
    <property type="match status" value="1"/>
</dbReference>
<dbReference type="InterPro" id="IPR036291">
    <property type="entry name" value="NAD(P)-bd_dom_sf"/>
</dbReference>
<comment type="caution">
    <text evidence="5">The sequence shown here is derived from an EMBL/GenBank/DDBJ whole genome shotgun (WGS) entry which is preliminary data.</text>
</comment>
<keyword evidence="2" id="KW-0560">Oxidoreductase</keyword>
<dbReference type="InterPro" id="IPR057326">
    <property type="entry name" value="KR_dom"/>
</dbReference>
<keyword evidence="6" id="KW-1185">Reference proteome</keyword>
<evidence type="ECO:0000259" key="4">
    <source>
        <dbReference type="SMART" id="SM00822"/>
    </source>
</evidence>
<organism evidence="5 6">
    <name type="scientific">Polaromonas aquatica</name>
    <dbReference type="NCBI Taxonomy" id="332657"/>
    <lineage>
        <taxon>Bacteria</taxon>
        <taxon>Pseudomonadati</taxon>
        <taxon>Pseudomonadota</taxon>
        <taxon>Betaproteobacteria</taxon>
        <taxon>Burkholderiales</taxon>
        <taxon>Comamonadaceae</taxon>
        <taxon>Polaromonas</taxon>
    </lineage>
</organism>
<dbReference type="PRINTS" id="PR00081">
    <property type="entry name" value="GDHRDH"/>
</dbReference>
<dbReference type="SUPFAM" id="SSF51735">
    <property type="entry name" value="NAD(P)-binding Rossmann-fold domains"/>
    <property type="match status" value="1"/>
</dbReference>
<evidence type="ECO:0000313" key="5">
    <source>
        <dbReference type="EMBL" id="MFC6281950.1"/>
    </source>
</evidence>
<dbReference type="SMART" id="SM00822">
    <property type="entry name" value="PKS_KR"/>
    <property type="match status" value="1"/>
</dbReference>
<dbReference type="InterPro" id="IPR051687">
    <property type="entry name" value="Peroxisomal_Beta-Oxidation"/>
</dbReference>
<sequence>MPASSDLQRRSAIVTGAGKGLGRAYALHLASRGASVLVNNRRHAGEADAQTSAMQTVNAIRAAGGVAEANWSDVRDPDSGEAMVQQAHAHFGRLDIVVANAGVDKASSFQKQSMADFRQIFDIGFFGNLHLAHAAWPYLVKQSYGRVILTASSAGLYGNYGQAAYSAAKAAVIGLMRALAVEGQRNGIRVNVIAPYGYSQMTAPYMTGDMARLFDPAYVAPLVGWLAGESCDVSGEVLVSGAGLLRRAGIGETGARLQEQDGIADAVHALQTQALNSYATANDSFARLVQEHSTLVKDESTP</sequence>
<dbReference type="PANTHER" id="PTHR45024">
    <property type="entry name" value="DEHYDROGENASES, SHORT CHAIN"/>
    <property type="match status" value="1"/>
</dbReference>
<accession>A0ABW1TX98</accession>